<dbReference type="OrthoDB" id="439808at2759"/>
<proteinExistence type="predicted"/>
<dbReference type="InterPro" id="IPR052462">
    <property type="entry name" value="SLIRP/GR-RBP-like"/>
</dbReference>
<dbReference type="PANTHER" id="PTHR48027">
    <property type="entry name" value="HETEROGENEOUS NUCLEAR RIBONUCLEOPROTEIN 87F-RELATED"/>
    <property type="match status" value="1"/>
</dbReference>
<feature type="domain" description="RRM" evidence="4">
    <location>
        <begin position="24"/>
        <end position="102"/>
    </location>
</feature>
<accession>A0A0M9VNQ5</accession>
<feature type="region of interest" description="Disordered" evidence="3">
    <location>
        <begin position="230"/>
        <end position="249"/>
    </location>
</feature>
<dbReference type="Pfam" id="PF00076">
    <property type="entry name" value="RRM_1"/>
    <property type="match status" value="1"/>
</dbReference>
<evidence type="ECO:0000313" key="6">
    <source>
        <dbReference type="Proteomes" id="UP000037751"/>
    </source>
</evidence>
<evidence type="ECO:0000313" key="5">
    <source>
        <dbReference type="EMBL" id="KOS13405.1"/>
    </source>
</evidence>
<dbReference type="VEuPathDB" id="FungiDB:Malapachy_0172"/>
<feature type="region of interest" description="Disordered" evidence="3">
    <location>
        <begin position="109"/>
        <end position="187"/>
    </location>
</feature>
<reference evidence="5 6" key="1">
    <citation type="submission" date="2015-07" db="EMBL/GenBank/DDBJ databases">
        <title>Draft Genome Sequence of Malassezia furfur CBS1878 and Malassezia pachydermatis CBS1879.</title>
        <authorList>
            <person name="Triana S."/>
            <person name="Ohm R."/>
            <person name="Gonzalez A."/>
            <person name="DeCock H."/>
            <person name="Restrepo S."/>
            <person name="Celis A."/>
        </authorList>
    </citation>
    <scope>NUCLEOTIDE SEQUENCE [LARGE SCALE GENOMIC DNA]</scope>
    <source>
        <strain evidence="5 6">CBS 1879</strain>
    </source>
</reference>
<feature type="compositionally biased region" description="Polar residues" evidence="3">
    <location>
        <begin position="119"/>
        <end position="145"/>
    </location>
</feature>
<evidence type="ECO:0000256" key="2">
    <source>
        <dbReference type="PROSITE-ProRule" id="PRU00176"/>
    </source>
</evidence>
<dbReference type="Gene3D" id="3.30.70.330">
    <property type="match status" value="2"/>
</dbReference>
<protein>
    <submittedName>
        <fullName evidence="5">Rnp domain containing protein</fullName>
    </submittedName>
</protein>
<dbReference type="Proteomes" id="UP000037751">
    <property type="component" value="Unassembled WGS sequence"/>
</dbReference>
<keyword evidence="6" id="KW-1185">Reference proteome</keyword>
<dbReference type="GO" id="GO:0003723">
    <property type="term" value="F:RNA binding"/>
    <property type="evidence" value="ECO:0007669"/>
    <property type="project" value="UniProtKB-UniRule"/>
</dbReference>
<comment type="caution">
    <text evidence="5">The sequence shown here is derived from an EMBL/GenBank/DDBJ whole genome shotgun (WGS) entry which is preliminary data.</text>
</comment>
<dbReference type="EMBL" id="LGAV01000006">
    <property type="protein sequence ID" value="KOS13405.1"/>
    <property type="molecule type" value="Genomic_DNA"/>
</dbReference>
<dbReference type="InterPro" id="IPR035979">
    <property type="entry name" value="RBD_domain_sf"/>
</dbReference>
<dbReference type="STRING" id="77020.A0A0M9VNQ5"/>
<evidence type="ECO:0000256" key="1">
    <source>
        <dbReference type="ARBA" id="ARBA00022884"/>
    </source>
</evidence>
<evidence type="ECO:0000256" key="3">
    <source>
        <dbReference type="SAM" id="MobiDB-lite"/>
    </source>
</evidence>
<dbReference type="PROSITE" id="PS50102">
    <property type="entry name" value="RRM"/>
    <property type="match status" value="1"/>
</dbReference>
<dbReference type="SMART" id="SM00360">
    <property type="entry name" value="RRM"/>
    <property type="match status" value="1"/>
</dbReference>
<dbReference type="CDD" id="cd00590">
    <property type="entry name" value="RRM_SF"/>
    <property type="match status" value="1"/>
</dbReference>
<dbReference type="SUPFAM" id="SSF54928">
    <property type="entry name" value="RNA-binding domain, RBD"/>
    <property type="match status" value="2"/>
</dbReference>
<keyword evidence="1 2" id="KW-0694">RNA-binding</keyword>
<dbReference type="AlphaFoldDB" id="A0A0M9VNQ5"/>
<evidence type="ECO:0000259" key="4">
    <source>
        <dbReference type="PROSITE" id="PS50102"/>
    </source>
</evidence>
<dbReference type="GeneID" id="28726579"/>
<sequence length="249" mass="26885">MTASEEVDRRMSTSQAGKRKLVGRKVHVNNLPVNARISDLFEILERYGDIISFDIRVIKRADVVSINSQVTFKKPISAHLAVQQLHGSDLHGQPLEVSLYVPKHIKSMQSADNSIPEGTESNHTNDLSAMRSSDNASAPSTQASATEEAISPTKTSVTAQEHSVSGAAQPSPRSEKAKTSIKGIPSNTLLPSLSRGFAFADFSSHENQQKAMLEKNGVELHGRSISITVALQSPTKEENTHVSNAGAHE</sequence>
<dbReference type="InterPro" id="IPR000504">
    <property type="entry name" value="RRM_dom"/>
</dbReference>
<organism evidence="5 6">
    <name type="scientific">Malassezia pachydermatis</name>
    <dbReference type="NCBI Taxonomy" id="77020"/>
    <lineage>
        <taxon>Eukaryota</taxon>
        <taxon>Fungi</taxon>
        <taxon>Dikarya</taxon>
        <taxon>Basidiomycota</taxon>
        <taxon>Ustilaginomycotina</taxon>
        <taxon>Malasseziomycetes</taxon>
        <taxon>Malasseziales</taxon>
        <taxon>Malasseziaceae</taxon>
        <taxon>Malassezia</taxon>
    </lineage>
</organism>
<name>A0A0M9VNQ5_9BASI</name>
<gene>
    <name evidence="5" type="ORF">Malapachy_0172</name>
</gene>
<feature type="compositionally biased region" description="Polar residues" evidence="3">
    <location>
        <begin position="152"/>
        <end position="172"/>
    </location>
</feature>
<dbReference type="RefSeq" id="XP_017991037.1">
    <property type="nucleotide sequence ID" value="XM_018134704.1"/>
</dbReference>
<dbReference type="InterPro" id="IPR012677">
    <property type="entry name" value="Nucleotide-bd_a/b_plait_sf"/>
</dbReference>